<evidence type="ECO:0000256" key="1">
    <source>
        <dbReference type="SAM" id="MobiDB-lite"/>
    </source>
</evidence>
<dbReference type="AlphaFoldDB" id="A0A382NEA8"/>
<gene>
    <name evidence="3" type="ORF">METZ01_LOCUS312388</name>
</gene>
<feature type="domain" description="Malate synthase N-terminal" evidence="2">
    <location>
        <begin position="13"/>
        <end position="72"/>
    </location>
</feature>
<dbReference type="InterPro" id="IPR006252">
    <property type="entry name" value="Malate_synthA"/>
</dbReference>
<dbReference type="EMBL" id="UINC01099905">
    <property type="protein sequence ID" value="SVC59534.1"/>
    <property type="molecule type" value="Genomic_DNA"/>
</dbReference>
<dbReference type="InterPro" id="IPR048356">
    <property type="entry name" value="MS_N"/>
</dbReference>
<dbReference type="InterPro" id="IPR046363">
    <property type="entry name" value="MS_N_TIM-barrel_dom"/>
</dbReference>
<dbReference type="Pfam" id="PF20656">
    <property type="entry name" value="MS_N"/>
    <property type="match status" value="1"/>
</dbReference>
<evidence type="ECO:0000259" key="2">
    <source>
        <dbReference type="Pfam" id="PF20656"/>
    </source>
</evidence>
<dbReference type="InterPro" id="IPR011076">
    <property type="entry name" value="Malate_synth_sf"/>
</dbReference>
<feature type="region of interest" description="Disordered" evidence="1">
    <location>
        <begin position="61"/>
        <end position="93"/>
    </location>
</feature>
<sequence>MEYMEVDIELDTEILGAVNKAQEEILAPEALEFASLLHRKFNQKRVDLLNHRKLRQAEIDSGTMPDFLPETESIRQGDWKTAPIPDDLLDRRV</sequence>
<dbReference type="SUPFAM" id="SSF51645">
    <property type="entry name" value="Malate synthase G"/>
    <property type="match status" value="1"/>
</dbReference>
<dbReference type="GO" id="GO:0004474">
    <property type="term" value="F:malate synthase activity"/>
    <property type="evidence" value="ECO:0007669"/>
    <property type="project" value="InterPro"/>
</dbReference>
<dbReference type="GO" id="GO:0005737">
    <property type="term" value="C:cytoplasm"/>
    <property type="evidence" value="ECO:0007669"/>
    <property type="project" value="TreeGrafter"/>
</dbReference>
<evidence type="ECO:0000313" key="3">
    <source>
        <dbReference type="EMBL" id="SVC59534.1"/>
    </source>
</evidence>
<accession>A0A382NEA8</accession>
<dbReference type="PANTHER" id="PTHR42902">
    <property type="entry name" value="MALATE SYNTHASE"/>
    <property type="match status" value="1"/>
</dbReference>
<feature type="non-terminal residue" evidence="3">
    <location>
        <position position="93"/>
    </location>
</feature>
<dbReference type="Gene3D" id="3.20.20.360">
    <property type="entry name" value="Malate synthase, domain 3"/>
    <property type="match status" value="1"/>
</dbReference>
<reference evidence="3" key="1">
    <citation type="submission" date="2018-05" db="EMBL/GenBank/DDBJ databases">
        <authorList>
            <person name="Lanie J.A."/>
            <person name="Ng W.-L."/>
            <person name="Kazmierczak K.M."/>
            <person name="Andrzejewski T.M."/>
            <person name="Davidsen T.M."/>
            <person name="Wayne K.J."/>
            <person name="Tettelin H."/>
            <person name="Glass J.I."/>
            <person name="Rusch D."/>
            <person name="Podicherti R."/>
            <person name="Tsui H.-C.T."/>
            <person name="Winkler M.E."/>
        </authorList>
    </citation>
    <scope>NUCLEOTIDE SEQUENCE</scope>
</reference>
<proteinExistence type="predicted"/>
<dbReference type="PANTHER" id="PTHR42902:SF1">
    <property type="entry name" value="MALATE SYNTHASE 1-RELATED"/>
    <property type="match status" value="1"/>
</dbReference>
<protein>
    <recommendedName>
        <fullName evidence="2">Malate synthase N-terminal domain-containing protein</fullName>
    </recommendedName>
</protein>
<organism evidence="3">
    <name type="scientific">marine metagenome</name>
    <dbReference type="NCBI Taxonomy" id="408172"/>
    <lineage>
        <taxon>unclassified sequences</taxon>
        <taxon>metagenomes</taxon>
        <taxon>ecological metagenomes</taxon>
    </lineage>
</organism>
<name>A0A382NEA8_9ZZZZ</name>
<dbReference type="GO" id="GO:0006097">
    <property type="term" value="P:glyoxylate cycle"/>
    <property type="evidence" value="ECO:0007669"/>
    <property type="project" value="InterPro"/>
</dbReference>